<evidence type="ECO:0000256" key="2">
    <source>
        <dbReference type="ARBA" id="ARBA00022490"/>
    </source>
</evidence>
<evidence type="ECO:0000256" key="4">
    <source>
        <dbReference type="ARBA" id="ARBA00023012"/>
    </source>
</evidence>
<feature type="modified residue" description="4-aspartylphosphate" evidence="9">
    <location>
        <position position="52"/>
    </location>
</feature>
<dbReference type="Gene3D" id="1.10.10.10">
    <property type="entry name" value="Winged helix-like DNA-binding domain superfamily/Winged helix DNA-binding domain"/>
    <property type="match status" value="1"/>
</dbReference>
<dbReference type="InterPro" id="IPR036388">
    <property type="entry name" value="WH-like_DNA-bd_sf"/>
</dbReference>
<evidence type="ECO:0000259" key="12">
    <source>
        <dbReference type="PROSITE" id="PS51755"/>
    </source>
</evidence>
<dbReference type="RefSeq" id="WP_182986566.1">
    <property type="nucleotide sequence ID" value="NZ_JABEQD010000007.1"/>
</dbReference>
<feature type="domain" description="OmpR/PhoB-type" evidence="12">
    <location>
        <begin position="130"/>
        <end position="230"/>
    </location>
</feature>
<evidence type="ECO:0000256" key="5">
    <source>
        <dbReference type="ARBA" id="ARBA00023015"/>
    </source>
</evidence>
<dbReference type="EMBL" id="JABEQD010000007">
    <property type="protein sequence ID" value="MBB2169047.1"/>
    <property type="molecule type" value="Genomic_DNA"/>
</dbReference>
<feature type="DNA-binding region" description="OmpR/PhoB-type" evidence="10">
    <location>
        <begin position="130"/>
        <end position="230"/>
    </location>
</feature>
<dbReference type="FunFam" id="3.40.50.2300:FF:000001">
    <property type="entry name" value="DNA-binding response regulator PhoB"/>
    <property type="match status" value="1"/>
</dbReference>
<dbReference type="PANTHER" id="PTHR48111:SF4">
    <property type="entry name" value="DNA-BINDING DUAL TRANSCRIPTIONAL REGULATOR OMPR"/>
    <property type="match status" value="1"/>
</dbReference>
<dbReference type="Pfam" id="PF00072">
    <property type="entry name" value="Response_reg"/>
    <property type="match status" value="1"/>
</dbReference>
<proteinExistence type="predicted"/>
<evidence type="ECO:0000259" key="11">
    <source>
        <dbReference type="PROSITE" id="PS50110"/>
    </source>
</evidence>
<keyword evidence="7" id="KW-0804">Transcription</keyword>
<dbReference type="InterPro" id="IPR001867">
    <property type="entry name" value="OmpR/PhoB-type_DNA-bd"/>
</dbReference>
<keyword evidence="2" id="KW-0963">Cytoplasm</keyword>
<organism evidence="13 14">
    <name type="scientific">Gluconacetobacter aggeris</name>
    <dbReference type="NCBI Taxonomy" id="1286186"/>
    <lineage>
        <taxon>Bacteria</taxon>
        <taxon>Pseudomonadati</taxon>
        <taxon>Pseudomonadota</taxon>
        <taxon>Alphaproteobacteria</taxon>
        <taxon>Acetobacterales</taxon>
        <taxon>Acetobacteraceae</taxon>
        <taxon>Gluconacetobacter</taxon>
    </lineage>
</organism>
<dbReference type="GO" id="GO:0000976">
    <property type="term" value="F:transcription cis-regulatory region binding"/>
    <property type="evidence" value="ECO:0007669"/>
    <property type="project" value="TreeGrafter"/>
</dbReference>
<gene>
    <name evidence="13" type="ORF">HLH36_11865</name>
</gene>
<dbReference type="PROSITE" id="PS50110">
    <property type="entry name" value="RESPONSE_REGULATORY"/>
    <property type="match status" value="1"/>
</dbReference>
<keyword evidence="5" id="KW-0805">Transcription regulation</keyword>
<evidence type="ECO:0000256" key="3">
    <source>
        <dbReference type="ARBA" id="ARBA00022553"/>
    </source>
</evidence>
<dbReference type="SUPFAM" id="SSF46894">
    <property type="entry name" value="C-terminal effector domain of the bipartite response regulators"/>
    <property type="match status" value="1"/>
</dbReference>
<keyword evidence="3 9" id="KW-0597">Phosphoprotein</keyword>
<dbReference type="GO" id="GO:0006355">
    <property type="term" value="P:regulation of DNA-templated transcription"/>
    <property type="evidence" value="ECO:0007669"/>
    <property type="project" value="InterPro"/>
</dbReference>
<evidence type="ECO:0000256" key="7">
    <source>
        <dbReference type="ARBA" id="ARBA00023163"/>
    </source>
</evidence>
<comment type="subcellular location">
    <subcellularLocation>
        <location evidence="1">Cytoplasm</location>
    </subcellularLocation>
</comment>
<accession>A0A7W4NWV0</accession>
<evidence type="ECO:0000313" key="14">
    <source>
        <dbReference type="Proteomes" id="UP000559860"/>
    </source>
</evidence>
<keyword evidence="6 10" id="KW-0238">DNA-binding</keyword>
<dbReference type="Gene3D" id="3.40.50.2300">
    <property type="match status" value="1"/>
</dbReference>
<dbReference type="SMART" id="SM00448">
    <property type="entry name" value="REC"/>
    <property type="match status" value="1"/>
</dbReference>
<dbReference type="GO" id="GO:0005829">
    <property type="term" value="C:cytosol"/>
    <property type="evidence" value="ECO:0007669"/>
    <property type="project" value="TreeGrafter"/>
</dbReference>
<evidence type="ECO:0000313" key="13">
    <source>
        <dbReference type="EMBL" id="MBB2169047.1"/>
    </source>
</evidence>
<evidence type="ECO:0000256" key="1">
    <source>
        <dbReference type="ARBA" id="ARBA00004496"/>
    </source>
</evidence>
<name>A0A7W4NWV0_9PROT</name>
<feature type="domain" description="Response regulatory" evidence="11">
    <location>
        <begin position="3"/>
        <end position="116"/>
    </location>
</feature>
<comment type="caution">
    <text evidence="13">The sequence shown here is derived from an EMBL/GenBank/DDBJ whole genome shotgun (WGS) entry which is preliminary data.</text>
</comment>
<evidence type="ECO:0000256" key="10">
    <source>
        <dbReference type="PROSITE-ProRule" id="PRU01091"/>
    </source>
</evidence>
<evidence type="ECO:0000256" key="8">
    <source>
        <dbReference type="ARBA" id="ARBA00067337"/>
    </source>
</evidence>
<dbReference type="SUPFAM" id="SSF52172">
    <property type="entry name" value="CheY-like"/>
    <property type="match status" value="1"/>
</dbReference>
<dbReference type="PROSITE" id="PS51755">
    <property type="entry name" value="OMPR_PHOB"/>
    <property type="match status" value="1"/>
</dbReference>
<protein>
    <recommendedName>
        <fullName evidence="8">Regulatory protein VirG</fullName>
    </recommendedName>
</protein>
<dbReference type="GO" id="GO:0000156">
    <property type="term" value="F:phosphorelay response regulator activity"/>
    <property type="evidence" value="ECO:0007669"/>
    <property type="project" value="TreeGrafter"/>
</dbReference>
<dbReference type="SMART" id="SM00862">
    <property type="entry name" value="Trans_reg_C"/>
    <property type="match status" value="1"/>
</dbReference>
<dbReference type="GO" id="GO:0032993">
    <property type="term" value="C:protein-DNA complex"/>
    <property type="evidence" value="ECO:0007669"/>
    <property type="project" value="TreeGrafter"/>
</dbReference>
<evidence type="ECO:0000256" key="6">
    <source>
        <dbReference type="ARBA" id="ARBA00023125"/>
    </source>
</evidence>
<dbReference type="Pfam" id="PF00486">
    <property type="entry name" value="Trans_reg_C"/>
    <property type="match status" value="1"/>
</dbReference>
<evidence type="ECO:0000256" key="9">
    <source>
        <dbReference type="PROSITE-ProRule" id="PRU00169"/>
    </source>
</evidence>
<dbReference type="InterPro" id="IPR011006">
    <property type="entry name" value="CheY-like_superfamily"/>
</dbReference>
<dbReference type="InterPro" id="IPR039420">
    <property type="entry name" value="WalR-like"/>
</dbReference>
<keyword evidence="14" id="KW-1185">Reference proteome</keyword>
<dbReference type="InterPro" id="IPR001789">
    <property type="entry name" value="Sig_transdc_resp-reg_receiver"/>
</dbReference>
<dbReference type="InterPro" id="IPR016032">
    <property type="entry name" value="Sig_transdc_resp-reg_C-effctor"/>
</dbReference>
<dbReference type="Gene3D" id="6.10.250.690">
    <property type="match status" value="1"/>
</dbReference>
<dbReference type="CDD" id="cd00383">
    <property type="entry name" value="trans_reg_C"/>
    <property type="match status" value="1"/>
</dbReference>
<dbReference type="Proteomes" id="UP000559860">
    <property type="component" value="Unassembled WGS sequence"/>
</dbReference>
<dbReference type="PANTHER" id="PTHR48111">
    <property type="entry name" value="REGULATOR OF RPOS"/>
    <property type="match status" value="1"/>
</dbReference>
<keyword evidence="4" id="KW-0902">Two-component regulatory system</keyword>
<dbReference type="AlphaFoldDB" id="A0A7W4NWV0"/>
<dbReference type="FunFam" id="1.10.10.10:FF:000099">
    <property type="entry name" value="Two-component system response regulator TorR"/>
    <property type="match status" value="1"/>
</dbReference>
<reference evidence="13 14" key="1">
    <citation type="submission" date="2020-04" db="EMBL/GenBank/DDBJ databases">
        <title>Description of novel Gluconacetobacter.</title>
        <authorList>
            <person name="Sombolestani A."/>
        </authorList>
    </citation>
    <scope>NUCLEOTIDE SEQUENCE [LARGE SCALE GENOMIC DNA]</scope>
    <source>
        <strain evidence="13 14">LMG 27801</strain>
    </source>
</reference>
<sequence length="235" mass="26769">MTHLLIVDDDEEILLLLTRFFETYGHEVSVASDGREMFAVLEAASINLVILDLMMPGENGLELCAELRKKSQVPIIMLTAVDALTDRIVGLELGADDYITKPFDQRELLARVKAVLRRIEPMRQPTTQTRPLLLFGSWRLDIARRELRTAKNILIPLSGREFDLLLAFVERPHEVMSRDQLLDLAHGERHDAFDRSIDTQVSRLRRKLEPNAKDPSIIKTVRSGGYIFTLDVRPG</sequence>